<evidence type="ECO:0000256" key="4">
    <source>
        <dbReference type="PIRNR" id="PIRNR000441"/>
    </source>
</evidence>
<evidence type="ECO:0000313" key="6">
    <source>
        <dbReference type="Proteomes" id="UP000017944"/>
    </source>
</evidence>
<dbReference type="EMBL" id="AXUT01000071">
    <property type="protein sequence ID" value="ESU81193.1"/>
    <property type="molecule type" value="Genomic_DNA"/>
</dbReference>
<dbReference type="PANTHER" id="PTHR42811">
    <property type="entry name" value="SERINE ACETYLTRANSFERASE"/>
    <property type="match status" value="1"/>
</dbReference>
<comment type="similarity">
    <text evidence="1 4">Belongs to the transferase hexapeptide repeat family.</text>
</comment>
<gene>
    <name evidence="5" type="ORF">WRSd3_00897</name>
</gene>
<keyword evidence="3 4" id="KW-0012">Acyltransferase</keyword>
<dbReference type="PIRSF" id="PIRSF000441">
    <property type="entry name" value="CysE"/>
    <property type="match status" value="1"/>
</dbReference>
<protein>
    <recommendedName>
        <fullName evidence="4">Acetyltransferase</fullName>
        <ecNumber evidence="4">2.3.1.-</ecNumber>
    </recommendedName>
</protein>
<sequence length="183" mass="20765">MDINELKECLHLEVIGKSRKFTWRKVIVRAMKHRRVRYLFWWRIAKYGHEKGGYWRKIAGKIERKILDSYDVKIPLVVDIGKGLDISYLTGVVIGHNVKIGENCSIKPGVTIGLRGHFDEMDIQIGNNVTIGCNASILGGKVYIGDNVTIGAHALVLHDIPENSIFINKIEYEIIPKKVIAEM</sequence>
<dbReference type="Gene3D" id="2.160.10.10">
    <property type="entry name" value="Hexapeptide repeat proteins"/>
    <property type="match status" value="1"/>
</dbReference>
<evidence type="ECO:0000256" key="3">
    <source>
        <dbReference type="ARBA" id="ARBA00023315"/>
    </source>
</evidence>
<comment type="caution">
    <text evidence="5">The sequence shown here is derived from an EMBL/GenBank/DDBJ whole genome shotgun (WGS) entry which is preliminary data.</text>
</comment>
<dbReference type="PATRIC" id="fig|1401327.3.peg.820"/>
<name>A0A090NYF9_SHIDY</name>
<dbReference type="InterPro" id="IPR045304">
    <property type="entry name" value="LbH_SAT"/>
</dbReference>
<dbReference type="InterPro" id="IPR001451">
    <property type="entry name" value="Hexapep"/>
</dbReference>
<proteinExistence type="inferred from homology"/>
<dbReference type="RefSeq" id="WP_000353913.1">
    <property type="nucleotide sequence ID" value="NZ_AXUT01000071.1"/>
</dbReference>
<dbReference type="Proteomes" id="UP000017944">
    <property type="component" value="Unassembled WGS sequence"/>
</dbReference>
<dbReference type="GO" id="GO:0005737">
    <property type="term" value="C:cytoplasm"/>
    <property type="evidence" value="ECO:0007669"/>
    <property type="project" value="InterPro"/>
</dbReference>
<dbReference type="GO" id="GO:0006535">
    <property type="term" value="P:cysteine biosynthetic process from serine"/>
    <property type="evidence" value="ECO:0007669"/>
    <property type="project" value="InterPro"/>
</dbReference>
<dbReference type="Pfam" id="PF00132">
    <property type="entry name" value="Hexapep"/>
    <property type="match status" value="2"/>
</dbReference>
<dbReference type="GO" id="GO:0009001">
    <property type="term" value="F:serine O-acetyltransferase activity"/>
    <property type="evidence" value="ECO:0007669"/>
    <property type="project" value="InterPro"/>
</dbReference>
<organism evidence="5 6">
    <name type="scientific">Shigella dysenteriae WRSd3</name>
    <dbReference type="NCBI Taxonomy" id="1401327"/>
    <lineage>
        <taxon>Bacteria</taxon>
        <taxon>Pseudomonadati</taxon>
        <taxon>Pseudomonadota</taxon>
        <taxon>Gammaproteobacteria</taxon>
        <taxon>Enterobacterales</taxon>
        <taxon>Enterobacteriaceae</taxon>
        <taxon>Shigella</taxon>
    </lineage>
</organism>
<keyword evidence="2 4" id="KW-0808">Transferase</keyword>
<reference evidence="5 6" key="1">
    <citation type="submission" date="2013-10" db="EMBL/GenBank/DDBJ databases">
        <title>Draft genomes and the virulence plasmids of Sd1617 vaccine constructs: WRSd3 and WRSd5.</title>
        <authorList>
            <person name="Aksomboon Vongsawan A."/>
            <person name="Venkatesan M.M."/>
            <person name="Vaisvil B."/>
            <person name="Emel G."/>
            <person name="Kepatral V."/>
            <person name="Sethabutr O."/>
            <person name="Serichantalergs O."/>
            <person name="Mason C."/>
        </authorList>
    </citation>
    <scope>NUCLEOTIDE SEQUENCE [LARGE SCALE GENOMIC DNA]</scope>
    <source>
        <strain evidence="5 6">WRSd3</strain>
    </source>
</reference>
<evidence type="ECO:0000256" key="1">
    <source>
        <dbReference type="ARBA" id="ARBA00007274"/>
    </source>
</evidence>
<dbReference type="EC" id="2.3.1.-" evidence="4"/>
<evidence type="ECO:0000313" key="5">
    <source>
        <dbReference type="EMBL" id="ESU81193.1"/>
    </source>
</evidence>
<dbReference type="GeneID" id="75170916"/>
<accession>A0A090NYF9</accession>
<dbReference type="SUPFAM" id="SSF51161">
    <property type="entry name" value="Trimeric LpxA-like enzymes"/>
    <property type="match status" value="1"/>
</dbReference>
<dbReference type="InterPro" id="IPR011004">
    <property type="entry name" value="Trimer_LpxA-like_sf"/>
</dbReference>
<evidence type="ECO:0000256" key="2">
    <source>
        <dbReference type="ARBA" id="ARBA00022679"/>
    </source>
</evidence>
<dbReference type="AlphaFoldDB" id="A0A090NYF9"/>
<dbReference type="InterPro" id="IPR005881">
    <property type="entry name" value="Ser_O-AcTrfase"/>
</dbReference>
<dbReference type="CDD" id="cd03354">
    <property type="entry name" value="LbH_SAT"/>
    <property type="match status" value="1"/>
</dbReference>